<evidence type="ECO:0000313" key="1">
    <source>
        <dbReference type="EMBL" id="KUJ24375.1"/>
    </source>
</evidence>
<dbReference type="AlphaFoldDB" id="A0A194XVL7"/>
<protein>
    <submittedName>
        <fullName evidence="1">Uncharacterized protein</fullName>
    </submittedName>
</protein>
<dbReference type="GeneID" id="28815499"/>
<accession>A0A194XVL7</accession>
<evidence type="ECO:0000313" key="2">
    <source>
        <dbReference type="Proteomes" id="UP000070700"/>
    </source>
</evidence>
<dbReference type="OrthoDB" id="5365701at2759"/>
<sequence>MYALEEYEQVIGACSTAFAVLNQRLESLNLESLDKHNGSSFKAKLNAVWNDDEVGMLRQNIRGQAIAITLLLSTFQADTSAKTYQLLRESKNQAIFQTVSDDARTLLSKSSRARTFTQRTVDHDVESSESVLGNDVFDFDDLIINSTAYRRAYHRYNSHAAKEKQPVDTKLEESREEYESRACTQLEYHT</sequence>
<organism evidence="1 2">
    <name type="scientific">Mollisia scopiformis</name>
    <name type="common">Conifer needle endophyte fungus</name>
    <name type="synonym">Phialocephala scopiformis</name>
    <dbReference type="NCBI Taxonomy" id="149040"/>
    <lineage>
        <taxon>Eukaryota</taxon>
        <taxon>Fungi</taxon>
        <taxon>Dikarya</taxon>
        <taxon>Ascomycota</taxon>
        <taxon>Pezizomycotina</taxon>
        <taxon>Leotiomycetes</taxon>
        <taxon>Helotiales</taxon>
        <taxon>Mollisiaceae</taxon>
        <taxon>Mollisia</taxon>
    </lineage>
</organism>
<dbReference type="KEGG" id="psco:LY89DRAFT_19937"/>
<dbReference type="Proteomes" id="UP000070700">
    <property type="component" value="Unassembled WGS sequence"/>
</dbReference>
<dbReference type="RefSeq" id="XP_018078730.1">
    <property type="nucleotide sequence ID" value="XM_018205773.1"/>
</dbReference>
<reference evidence="1 2" key="1">
    <citation type="submission" date="2015-10" db="EMBL/GenBank/DDBJ databases">
        <title>Full genome of DAOMC 229536 Phialocephala scopiformis, a fungal endophyte of spruce producing the potent anti-insectan compound rugulosin.</title>
        <authorList>
            <consortium name="DOE Joint Genome Institute"/>
            <person name="Walker A.K."/>
            <person name="Frasz S.L."/>
            <person name="Seifert K.A."/>
            <person name="Miller J.D."/>
            <person name="Mondo S.J."/>
            <person name="Labutti K."/>
            <person name="Lipzen A."/>
            <person name="Dockter R."/>
            <person name="Kennedy M."/>
            <person name="Grigoriev I.V."/>
            <person name="Spatafora J.W."/>
        </authorList>
    </citation>
    <scope>NUCLEOTIDE SEQUENCE [LARGE SCALE GENOMIC DNA]</scope>
    <source>
        <strain evidence="1 2">CBS 120377</strain>
    </source>
</reference>
<gene>
    <name evidence="1" type="ORF">LY89DRAFT_19937</name>
</gene>
<dbReference type="EMBL" id="KQ947404">
    <property type="protein sequence ID" value="KUJ24375.1"/>
    <property type="molecule type" value="Genomic_DNA"/>
</dbReference>
<keyword evidence="2" id="KW-1185">Reference proteome</keyword>
<name>A0A194XVL7_MOLSC</name>
<dbReference type="InParanoid" id="A0A194XVL7"/>
<proteinExistence type="predicted"/>